<accession>A0A834SLX4</accession>
<dbReference type="SUPFAM" id="SSF53474">
    <property type="entry name" value="alpha/beta-Hydrolases"/>
    <property type="match status" value="1"/>
</dbReference>
<feature type="domain" description="Fungal lipase-type" evidence="6">
    <location>
        <begin position="122"/>
        <end position="280"/>
    </location>
</feature>
<dbReference type="GO" id="GO:0008970">
    <property type="term" value="F:phospholipase A1 activity"/>
    <property type="evidence" value="ECO:0007669"/>
    <property type="project" value="UniProtKB-UniRule"/>
</dbReference>
<gene>
    <name evidence="7" type="ORF">G2W53_039066</name>
</gene>
<dbReference type="Pfam" id="PF01764">
    <property type="entry name" value="Lipase_3"/>
    <property type="match status" value="1"/>
</dbReference>
<keyword evidence="3 5" id="KW-0442">Lipid degradation</keyword>
<proteinExistence type="inferred from homology"/>
<evidence type="ECO:0000256" key="2">
    <source>
        <dbReference type="ARBA" id="ARBA00022801"/>
    </source>
</evidence>
<comment type="caution">
    <text evidence="7">The sequence shown here is derived from an EMBL/GenBank/DDBJ whole genome shotgun (WGS) entry which is preliminary data.</text>
</comment>
<dbReference type="OrthoDB" id="438440at2759"/>
<dbReference type="AlphaFoldDB" id="A0A834SLX4"/>
<evidence type="ECO:0000256" key="5">
    <source>
        <dbReference type="RuleBase" id="RU367093"/>
    </source>
</evidence>
<keyword evidence="4 5" id="KW-0443">Lipid metabolism</keyword>
<evidence type="ECO:0000313" key="8">
    <source>
        <dbReference type="Proteomes" id="UP000634136"/>
    </source>
</evidence>
<dbReference type="CDD" id="cd00519">
    <property type="entry name" value="Lipase_3"/>
    <property type="match status" value="1"/>
</dbReference>
<dbReference type="GO" id="GO:0005737">
    <property type="term" value="C:cytoplasm"/>
    <property type="evidence" value="ECO:0007669"/>
    <property type="project" value="UniProtKB-ARBA"/>
</dbReference>
<evidence type="ECO:0000256" key="4">
    <source>
        <dbReference type="ARBA" id="ARBA00023098"/>
    </source>
</evidence>
<dbReference type="EC" id="3.1.1.-" evidence="5"/>
<dbReference type="FunFam" id="3.40.50.1820:FF:000065">
    <property type="entry name" value="Phospholipase A1-II 3"/>
    <property type="match status" value="1"/>
</dbReference>
<comment type="similarity">
    <text evidence="1 5">Belongs to the AB hydrolase superfamily. Lipase family.</text>
</comment>
<evidence type="ECO:0000256" key="1">
    <source>
        <dbReference type="ARBA" id="ARBA00010701"/>
    </source>
</evidence>
<dbReference type="Proteomes" id="UP000634136">
    <property type="component" value="Unassembled WGS sequence"/>
</dbReference>
<dbReference type="InterPro" id="IPR002921">
    <property type="entry name" value="Fungal_lipase-type"/>
</dbReference>
<comment type="function">
    <text evidence="5">Acylhydrolase that catalyzes the hydrolysis of phospholipids at the sn-1 position.</text>
</comment>
<sequence length="384" mass="43647">MGSNNIAKRWRDLSGQNSWNQMLDPLDIDLRKYIIHYGEMAEATYDAYDFHTRRSKYGERDFFSHVGLEKGNPFKYEVTKFVYATSEIDFNVFKDVEETNWIGYVGVATNEGKAILGRRDIVIAWRGTQEDIEWVKDVQILLDEAPLIFGVQGRVKVHRGFYSVYTADNSHLVPNNTSARNQVLEEIKRLVNKYKDEEISITVTGHSLGAALATLNAVDIVTNGFNIPQNQPHKACPVTAFVFASPRVGDPNFKMLFSTLENLRALRIRNDDDIVPRHPSLGYSEVGQELEIDTKKSKFLKNSFGDVGGWHNLEVYLHGVAGTQGSEGGFNLEVKRDVSLVNKRMDALKDEYHIPVAWWSKENKAGMVQQPDGTWKMQVIRSKI</sequence>
<name>A0A834SLX4_9FABA</name>
<dbReference type="Gene3D" id="3.40.50.1820">
    <property type="entry name" value="alpha/beta hydrolase"/>
    <property type="match status" value="1"/>
</dbReference>
<evidence type="ECO:0000259" key="6">
    <source>
        <dbReference type="Pfam" id="PF01764"/>
    </source>
</evidence>
<reference evidence="7" key="1">
    <citation type="submission" date="2020-09" db="EMBL/GenBank/DDBJ databases">
        <title>Genome-Enabled Discovery of Anthraquinone Biosynthesis in Senna tora.</title>
        <authorList>
            <person name="Kang S.-H."/>
            <person name="Pandey R.P."/>
            <person name="Lee C.-M."/>
            <person name="Sim J.-S."/>
            <person name="Jeong J.-T."/>
            <person name="Choi B.-S."/>
            <person name="Jung M."/>
            <person name="Ginzburg D."/>
            <person name="Zhao K."/>
            <person name="Won S.Y."/>
            <person name="Oh T.-J."/>
            <person name="Yu Y."/>
            <person name="Kim N.-H."/>
            <person name="Lee O.R."/>
            <person name="Lee T.-H."/>
            <person name="Bashyal P."/>
            <person name="Kim T.-S."/>
            <person name="Lee W.-H."/>
            <person name="Kawkins C."/>
            <person name="Kim C.-K."/>
            <person name="Kim J.S."/>
            <person name="Ahn B.O."/>
            <person name="Rhee S.Y."/>
            <person name="Sohng J.K."/>
        </authorList>
    </citation>
    <scope>NUCLEOTIDE SEQUENCE</scope>
    <source>
        <tissue evidence="7">Leaf</tissue>
    </source>
</reference>
<keyword evidence="2 5" id="KW-0378">Hydrolase</keyword>
<protein>
    <recommendedName>
        <fullName evidence="5">Phospholipase A1</fullName>
        <ecNumber evidence="5">3.1.1.-</ecNumber>
    </recommendedName>
</protein>
<evidence type="ECO:0000256" key="3">
    <source>
        <dbReference type="ARBA" id="ARBA00022963"/>
    </source>
</evidence>
<dbReference type="InterPro" id="IPR029058">
    <property type="entry name" value="AB_hydrolase_fold"/>
</dbReference>
<evidence type="ECO:0000313" key="7">
    <source>
        <dbReference type="EMBL" id="KAF7806905.1"/>
    </source>
</evidence>
<dbReference type="InterPro" id="IPR033556">
    <property type="entry name" value="PLA"/>
</dbReference>
<organism evidence="7 8">
    <name type="scientific">Senna tora</name>
    <dbReference type="NCBI Taxonomy" id="362788"/>
    <lineage>
        <taxon>Eukaryota</taxon>
        <taxon>Viridiplantae</taxon>
        <taxon>Streptophyta</taxon>
        <taxon>Embryophyta</taxon>
        <taxon>Tracheophyta</taxon>
        <taxon>Spermatophyta</taxon>
        <taxon>Magnoliopsida</taxon>
        <taxon>eudicotyledons</taxon>
        <taxon>Gunneridae</taxon>
        <taxon>Pentapetalae</taxon>
        <taxon>rosids</taxon>
        <taxon>fabids</taxon>
        <taxon>Fabales</taxon>
        <taxon>Fabaceae</taxon>
        <taxon>Caesalpinioideae</taxon>
        <taxon>Cassia clade</taxon>
        <taxon>Senna</taxon>
    </lineage>
</organism>
<dbReference type="EMBL" id="JAAIUW010000012">
    <property type="protein sequence ID" value="KAF7806905.1"/>
    <property type="molecule type" value="Genomic_DNA"/>
</dbReference>
<dbReference type="PANTHER" id="PTHR31828:SF15">
    <property type="entry name" value="PHOSPHOLIPASE A1"/>
    <property type="match status" value="1"/>
</dbReference>
<dbReference type="PANTHER" id="PTHR31828">
    <property type="entry name" value="PHOSPHOLIPASE A1-IIGAMMA"/>
    <property type="match status" value="1"/>
</dbReference>
<dbReference type="GO" id="GO:0016042">
    <property type="term" value="P:lipid catabolic process"/>
    <property type="evidence" value="ECO:0007669"/>
    <property type="project" value="UniProtKB-UniRule"/>
</dbReference>
<keyword evidence="8" id="KW-1185">Reference proteome</keyword>